<dbReference type="GO" id="GO:0000302">
    <property type="term" value="P:response to reactive oxygen species"/>
    <property type="evidence" value="ECO:0007669"/>
    <property type="project" value="TreeGrafter"/>
</dbReference>
<dbReference type="InterPro" id="IPR010255">
    <property type="entry name" value="Haem_peroxidase_sf"/>
</dbReference>
<dbReference type="OrthoDB" id="5399006at2759"/>
<evidence type="ECO:0000313" key="9">
    <source>
        <dbReference type="EMBL" id="CAE7355462.1"/>
    </source>
</evidence>
<protein>
    <recommendedName>
        <fullName evidence="8">Plant heme peroxidase family profile domain-containing protein</fullName>
    </recommendedName>
</protein>
<dbReference type="GO" id="GO:0046872">
    <property type="term" value="F:metal ion binding"/>
    <property type="evidence" value="ECO:0007669"/>
    <property type="project" value="UniProtKB-KW"/>
</dbReference>
<evidence type="ECO:0000256" key="6">
    <source>
        <dbReference type="RuleBase" id="RU004241"/>
    </source>
</evidence>
<sequence>MAMRGGPKFACMAPIKAALRSLGQAMYQTYAPKGVHVAHVVIDGVIESPNTKAWATKVMLQDPADLADAFFALHEQKPCVWSYEIQLTPCKESVGISKVFKRRRLEYYGRSSCDFDLCERCFSTSKKAYWRATQERSCCPAFTGMAVSRALLFASLVGVDATCVGDTCAPRTDGPWLLQQSSRRGQLQSTVQVNATPSELMPCLGGAVLTTACMTAAQYDDVVSAVRGHLESLPAICTATDCPQADWAGCVLRMAGHDFMDFANGQGGADACTDMTDADNGGLPACLANGEHGISLREVYQDFCTSVSLADFLVIAAEAVIMSTRARHETANPSAPRLDLRSSFRFGRTTAVTCDFAAGRLPNPENGCDAVEQTFLDGMGLDWTEAAALMGVHSLGRAQVSNSGYHGWWSDPENSRRFNNDYFVSLLAKGWIPELAVAGNAGKNQWERSDIGRDTSFDGHEMMLNSDLCLVYSENGRNGGPVLATEHDCCAWLTSDTIPGALSSNGGEYCGGNPGRGERGQCCGDQAGDCGDRNDPNGPAADAVLLFAGNEAAWLESFVRAWTIAIDNGHENLHALGQCPETTATVTTTTTTTTSTGSTQSVTTGAATTLGTTTVSTTSTPTPSTTSA</sequence>
<dbReference type="Gene3D" id="3.40.50.720">
    <property type="entry name" value="NAD(P)-binding Rossmann-like Domain"/>
    <property type="match status" value="1"/>
</dbReference>
<evidence type="ECO:0000256" key="2">
    <source>
        <dbReference type="ARBA" id="ARBA00022617"/>
    </source>
</evidence>
<evidence type="ECO:0000256" key="5">
    <source>
        <dbReference type="ARBA" id="ARBA00023004"/>
    </source>
</evidence>
<keyword evidence="1" id="KW-0575">Peroxidase</keyword>
<keyword evidence="10" id="KW-1185">Reference proteome</keyword>
<dbReference type="InterPro" id="IPR002016">
    <property type="entry name" value="Haem_peroxidase"/>
</dbReference>
<keyword evidence="2" id="KW-0349">Heme</keyword>
<evidence type="ECO:0000256" key="7">
    <source>
        <dbReference type="SAM" id="MobiDB-lite"/>
    </source>
</evidence>
<dbReference type="InterPro" id="IPR019793">
    <property type="entry name" value="Peroxidases_heam-ligand_BS"/>
</dbReference>
<evidence type="ECO:0000256" key="1">
    <source>
        <dbReference type="ARBA" id="ARBA00022559"/>
    </source>
</evidence>
<comment type="similarity">
    <text evidence="6">Belongs to the peroxidase family.</text>
</comment>
<dbReference type="GO" id="GO:0020037">
    <property type="term" value="F:heme binding"/>
    <property type="evidence" value="ECO:0007669"/>
    <property type="project" value="InterPro"/>
</dbReference>
<dbReference type="GO" id="GO:0034599">
    <property type="term" value="P:cellular response to oxidative stress"/>
    <property type="evidence" value="ECO:0007669"/>
    <property type="project" value="InterPro"/>
</dbReference>
<keyword evidence="3" id="KW-0479">Metal-binding</keyword>
<dbReference type="PANTHER" id="PTHR31356">
    <property type="entry name" value="THYLAKOID LUMENAL 29 KDA PROTEIN, CHLOROPLASTIC-RELATED"/>
    <property type="match status" value="1"/>
</dbReference>
<accession>A0A812Q220</accession>
<dbReference type="GO" id="GO:0042744">
    <property type="term" value="P:hydrogen peroxide catabolic process"/>
    <property type="evidence" value="ECO:0007669"/>
    <property type="project" value="TreeGrafter"/>
</dbReference>
<feature type="domain" description="Plant heme peroxidase family profile" evidence="8">
    <location>
        <begin position="307"/>
        <end position="561"/>
    </location>
</feature>
<proteinExistence type="inferred from homology"/>
<keyword evidence="4" id="KW-0560">Oxidoreductase</keyword>
<dbReference type="Proteomes" id="UP000601435">
    <property type="component" value="Unassembled WGS sequence"/>
</dbReference>
<dbReference type="InterPro" id="IPR044831">
    <property type="entry name" value="Ccp1-like"/>
</dbReference>
<feature type="non-terminal residue" evidence="9">
    <location>
        <position position="1"/>
    </location>
</feature>
<evidence type="ECO:0000259" key="8">
    <source>
        <dbReference type="PROSITE" id="PS50873"/>
    </source>
</evidence>
<dbReference type="Gene3D" id="1.10.520.10">
    <property type="match status" value="1"/>
</dbReference>
<dbReference type="PROSITE" id="PS00435">
    <property type="entry name" value="PEROXIDASE_1"/>
    <property type="match status" value="1"/>
</dbReference>
<gene>
    <name evidence="9" type="ORF">SNEC2469_LOCUS9290</name>
</gene>
<dbReference type="Gene3D" id="1.10.420.10">
    <property type="entry name" value="Peroxidase, domain 2"/>
    <property type="match status" value="1"/>
</dbReference>
<dbReference type="AlphaFoldDB" id="A0A812Q220"/>
<dbReference type="EMBL" id="CAJNJA010015037">
    <property type="protein sequence ID" value="CAE7355462.1"/>
    <property type="molecule type" value="Genomic_DNA"/>
</dbReference>
<dbReference type="SUPFAM" id="SSF48113">
    <property type="entry name" value="Heme-dependent peroxidases"/>
    <property type="match status" value="1"/>
</dbReference>
<name>A0A812Q220_9DINO</name>
<comment type="caution">
    <text evidence="9">The sequence shown here is derived from an EMBL/GenBank/DDBJ whole genome shotgun (WGS) entry which is preliminary data.</text>
</comment>
<dbReference type="PROSITE" id="PS50873">
    <property type="entry name" value="PEROXIDASE_4"/>
    <property type="match status" value="1"/>
</dbReference>
<feature type="region of interest" description="Disordered" evidence="7">
    <location>
        <begin position="587"/>
        <end position="607"/>
    </location>
</feature>
<evidence type="ECO:0000313" key="10">
    <source>
        <dbReference type="Proteomes" id="UP000601435"/>
    </source>
</evidence>
<reference evidence="9" key="1">
    <citation type="submission" date="2021-02" db="EMBL/GenBank/DDBJ databases">
        <authorList>
            <person name="Dougan E. K."/>
            <person name="Rhodes N."/>
            <person name="Thang M."/>
            <person name="Chan C."/>
        </authorList>
    </citation>
    <scope>NUCLEOTIDE SEQUENCE</scope>
</reference>
<dbReference type="PRINTS" id="PR00458">
    <property type="entry name" value="PEROXIDASE"/>
</dbReference>
<organism evidence="9 10">
    <name type="scientific">Symbiodinium necroappetens</name>
    <dbReference type="NCBI Taxonomy" id="1628268"/>
    <lineage>
        <taxon>Eukaryota</taxon>
        <taxon>Sar</taxon>
        <taxon>Alveolata</taxon>
        <taxon>Dinophyceae</taxon>
        <taxon>Suessiales</taxon>
        <taxon>Symbiodiniaceae</taxon>
        <taxon>Symbiodinium</taxon>
    </lineage>
</organism>
<evidence type="ECO:0000256" key="4">
    <source>
        <dbReference type="ARBA" id="ARBA00023002"/>
    </source>
</evidence>
<keyword evidence="5" id="KW-0408">Iron</keyword>
<evidence type="ECO:0000256" key="3">
    <source>
        <dbReference type="ARBA" id="ARBA00022723"/>
    </source>
</evidence>
<dbReference type="CDD" id="cd00314">
    <property type="entry name" value="plant_peroxidase_like"/>
    <property type="match status" value="1"/>
</dbReference>
<dbReference type="GO" id="GO:0004601">
    <property type="term" value="F:peroxidase activity"/>
    <property type="evidence" value="ECO:0007669"/>
    <property type="project" value="UniProtKB-KW"/>
</dbReference>
<dbReference type="PANTHER" id="PTHR31356:SF36">
    <property type="entry name" value="L-ASCORBATE PEROXIDASE 3"/>
    <property type="match status" value="1"/>
</dbReference>
<dbReference type="Pfam" id="PF00141">
    <property type="entry name" value="peroxidase"/>
    <property type="match status" value="1"/>
</dbReference>